<reference evidence="2 3" key="1">
    <citation type="journal article" date="2019" name="Int. J. Syst. Evol. Microbiol.">
        <title>The Global Catalogue of Microorganisms (GCM) 10K type strain sequencing project: providing services to taxonomists for standard genome sequencing and annotation.</title>
        <authorList>
            <consortium name="The Broad Institute Genomics Platform"/>
            <consortium name="The Broad Institute Genome Sequencing Center for Infectious Disease"/>
            <person name="Wu L."/>
            <person name="Ma J."/>
        </authorList>
    </citation>
    <scope>NUCLEOTIDE SEQUENCE [LARGE SCALE GENOMIC DNA]</scope>
    <source>
        <strain evidence="2 3">JCM 4505</strain>
    </source>
</reference>
<proteinExistence type="predicted"/>
<evidence type="ECO:0000259" key="1">
    <source>
        <dbReference type="Pfam" id="PF04486"/>
    </source>
</evidence>
<comment type="caution">
    <text evidence="2">The sequence shown here is derived from an EMBL/GenBank/DDBJ whole genome shotgun (WGS) entry which is preliminary data.</text>
</comment>
<name>A0ABN0VFX5_9ACTN</name>
<organism evidence="2 3">
    <name type="scientific">Streptomyces polychromogenes</name>
    <dbReference type="NCBI Taxonomy" id="67342"/>
    <lineage>
        <taxon>Bacteria</taxon>
        <taxon>Bacillati</taxon>
        <taxon>Actinomycetota</taxon>
        <taxon>Actinomycetes</taxon>
        <taxon>Kitasatosporales</taxon>
        <taxon>Streptomycetaceae</taxon>
        <taxon>Streptomyces</taxon>
    </lineage>
</organism>
<sequence>MPYAAITYDVKPGHEAEITEIFSHFKRADTPVLRDEAGAEVGRLLGTAVFIKDGLLVRVIHYEGDIKDVGRHMSEQRGVHILEEKLKPYLASPRDTGTPEAFQRHFAGSLMHCISQLSAPAPGAAS</sequence>
<evidence type="ECO:0000313" key="2">
    <source>
        <dbReference type="EMBL" id="GAA0297239.1"/>
    </source>
</evidence>
<protein>
    <submittedName>
        <fullName evidence="2">SchA/CurD-like domain-containing protein</fullName>
    </submittedName>
</protein>
<dbReference type="Proteomes" id="UP001501867">
    <property type="component" value="Unassembled WGS sequence"/>
</dbReference>
<feature type="domain" description="SchA/CurD-like" evidence="1">
    <location>
        <begin position="1"/>
        <end position="118"/>
    </location>
</feature>
<dbReference type="InterPro" id="IPR007575">
    <property type="entry name" value="SchA_CurD-like"/>
</dbReference>
<dbReference type="RefSeq" id="WP_344161054.1">
    <property type="nucleotide sequence ID" value="NZ_BAAABV010000018.1"/>
</dbReference>
<accession>A0ABN0VFX5</accession>
<keyword evidence="3" id="KW-1185">Reference proteome</keyword>
<dbReference type="EMBL" id="BAAABV010000018">
    <property type="protein sequence ID" value="GAA0297239.1"/>
    <property type="molecule type" value="Genomic_DNA"/>
</dbReference>
<evidence type="ECO:0000313" key="3">
    <source>
        <dbReference type="Proteomes" id="UP001501867"/>
    </source>
</evidence>
<dbReference type="Pfam" id="PF04486">
    <property type="entry name" value="SchA_CurD"/>
    <property type="match status" value="1"/>
</dbReference>
<gene>
    <name evidence="2" type="ORF">GCM10010302_39860</name>
</gene>